<dbReference type="OrthoDB" id="9775440at2"/>
<gene>
    <name evidence="10" type="primary">glyS</name>
    <name evidence="12" type="ORF">DBT_1251</name>
</gene>
<evidence type="ECO:0000313" key="13">
    <source>
        <dbReference type="Proteomes" id="UP000093080"/>
    </source>
</evidence>
<keyword evidence="5 10" id="KW-0547">Nucleotide-binding</keyword>
<dbReference type="EC" id="6.1.1.14" evidence="10"/>
<evidence type="ECO:0000256" key="5">
    <source>
        <dbReference type="ARBA" id="ARBA00022741"/>
    </source>
</evidence>
<dbReference type="GO" id="GO:0004820">
    <property type="term" value="F:glycine-tRNA ligase activity"/>
    <property type="evidence" value="ECO:0007669"/>
    <property type="project" value="UniProtKB-UniRule"/>
</dbReference>
<sequence length="691" mass="77257">MQKNLIVEIGTEEIPAGFIPSALDALKNRAEERLKDNRLQFKDVRTLGTPRRLTLWVEGLNDRQDDLVERVMGPPKKVAFDDSGNPTKAAEGFAKRNNVTIEDLEVIETERGPYCCINKVIEGRPTRDVLEELLPQLITEIPFAKNMKWEDSGFRFARPIRWLVAVFGEDTLSFSLAGIVSGNESYGHRFHAPGAIKVSSDLKSYEEALNAAFVVVDQEKRREAIREQATRLAEEAGGRLLFDEDLLDLNTFLVEYPYCILGSFEEAFLALPEEVLITVMKEHQKYFAVVDGDGKLLPHFISVNNISPKDPDLLKKGHQRVLRARLNDARFFFEEDLKRPLEDYVKDLAGVIFHKELGSLLDKTNRIKALAGYISSIVAPESRATVERAAILSKADLVTEMVGEFPDLQGVMGRVYAQRSGEDEAVALAIYEHYLPKSSGGELPSSLEGAILSIADRADTICSTFALGMKPTGGQDPFGLRRHALGILHILEDRGISISLEDLIEKAFDILTESTGLSISKIELKEEILTFFRTRLKNELVSRGLRPDTVEAALKACFDEPVDAILRARAIEAVRTRPEFEPLSIAFKRCMNILKGETRSCLKEELLKEPAEVSLYSAIKDAREKVLPLLNEKRHEDAMLVLLGLKPAIDRFFDEVLVMAEDEAIRANRLALIYEISSLFLSIGDLSAISG</sequence>
<dbReference type="EMBL" id="MAGO01000005">
    <property type="protein sequence ID" value="OCC15504.1"/>
    <property type="molecule type" value="Genomic_DNA"/>
</dbReference>
<keyword evidence="13" id="KW-1185">Reference proteome</keyword>
<evidence type="ECO:0000256" key="1">
    <source>
        <dbReference type="ARBA" id="ARBA00004496"/>
    </source>
</evidence>
<keyword evidence="3 10" id="KW-0963">Cytoplasm</keyword>
<evidence type="ECO:0000256" key="2">
    <source>
        <dbReference type="ARBA" id="ARBA00008226"/>
    </source>
</evidence>
<evidence type="ECO:0000256" key="10">
    <source>
        <dbReference type="HAMAP-Rule" id="MF_00255"/>
    </source>
</evidence>
<comment type="caution">
    <text evidence="12">The sequence shown here is derived from an EMBL/GenBank/DDBJ whole genome shotgun (WGS) entry which is preliminary data.</text>
</comment>
<comment type="catalytic activity">
    <reaction evidence="9 10">
        <text>tRNA(Gly) + glycine + ATP = glycyl-tRNA(Gly) + AMP + diphosphate</text>
        <dbReference type="Rhea" id="RHEA:16013"/>
        <dbReference type="Rhea" id="RHEA-COMP:9664"/>
        <dbReference type="Rhea" id="RHEA-COMP:9683"/>
        <dbReference type="ChEBI" id="CHEBI:30616"/>
        <dbReference type="ChEBI" id="CHEBI:33019"/>
        <dbReference type="ChEBI" id="CHEBI:57305"/>
        <dbReference type="ChEBI" id="CHEBI:78442"/>
        <dbReference type="ChEBI" id="CHEBI:78522"/>
        <dbReference type="ChEBI" id="CHEBI:456215"/>
        <dbReference type="EC" id="6.1.1.14"/>
    </reaction>
</comment>
<evidence type="ECO:0000256" key="3">
    <source>
        <dbReference type="ARBA" id="ARBA00022490"/>
    </source>
</evidence>
<evidence type="ECO:0000256" key="6">
    <source>
        <dbReference type="ARBA" id="ARBA00022840"/>
    </source>
</evidence>
<dbReference type="InterPro" id="IPR015944">
    <property type="entry name" value="Gly-tRNA-synth_bsu"/>
</dbReference>
<feature type="domain" description="DALR anticodon binding" evidence="11">
    <location>
        <begin position="586"/>
        <end position="678"/>
    </location>
</feature>
<accession>A0A1B9F6M8</accession>
<dbReference type="GO" id="GO:0006420">
    <property type="term" value="P:arginyl-tRNA aminoacylation"/>
    <property type="evidence" value="ECO:0007669"/>
    <property type="project" value="InterPro"/>
</dbReference>
<dbReference type="RefSeq" id="WP_067617717.1">
    <property type="nucleotide sequence ID" value="NZ_MAGO01000005.1"/>
</dbReference>
<dbReference type="NCBIfam" id="TIGR00211">
    <property type="entry name" value="glyS"/>
    <property type="match status" value="1"/>
</dbReference>
<reference evidence="12 13" key="1">
    <citation type="submission" date="2016-06" db="EMBL/GenBank/DDBJ databases">
        <title>Respiratory ammonification of nitrate coupled to the oxidation of elemental sulfur in deep-sea autotrophic thermophilic bacteria.</title>
        <authorList>
            <person name="Slobodkina G.B."/>
            <person name="Mardanov A.V."/>
            <person name="Ravin N.V."/>
            <person name="Frolova A.A."/>
            <person name="Viryasiv M.B."/>
            <person name="Chernyh N.A."/>
            <person name="Bonch-Osmolovskaya E.A."/>
            <person name="Slobodkin A.I."/>
        </authorList>
    </citation>
    <scope>NUCLEOTIDE SEQUENCE [LARGE SCALE GENOMIC DNA]</scope>
    <source>
        <strain evidence="12 13">S69</strain>
    </source>
</reference>
<protein>
    <recommendedName>
        <fullName evidence="10">Glycine--tRNA ligase beta subunit</fullName>
        <ecNumber evidence="10">6.1.1.14</ecNumber>
    </recommendedName>
    <alternativeName>
        <fullName evidence="10">Glycyl-tRNA synthetase beta subunit</fullName>
        <shortName evidence="10">GlyRS</shortName>
    </alternativeName>
</protein>
<dbReference type="PANTHER" id="PTHR30075:SF2">
    <property type="entry name" value="GLYCINE--TRNA LIGASE, CHLOROPLASTIC_MITOCHONDRIAL 2"/>
    <property type="match status" value="1"/>
</dbReference>
<proteinExistence type="inferred from homology"/>
<evidence type="ECO:0000259" key="11">
    <source>
        <dbReference type="Pfam" id="PF05746"/>
    </source>
</evidence>
<comment type="similarity">
    <text evidence="2 10">Belongs to the class-II aminoacyl-tRNA synthetase family.</text>
</comment>
<dbReference type="HAMAP" id="MF_00255">
    <property type="entry name" value="Gly_tRNA_synth_beta"/>
    <property type="match status" value="1"/>
</dbReference>
<evidence type="ECO:0000256" key="7">
    <source>
        <dbReference type="ARBA" id="ARBA00022917"/>
    </source>
</evidence>
<comment type="subunit">
    <text evidence="10">Tetramer of two alpha and two beta subunits.</text>
</comment>
<evidence type="ECO:0000256" key="4">
    <source>
        <dbReference type="ARBA" id="ARBA00022598"/>
    </source>
</evidence>
<keyword evidence="8 10" id="KW-0030">Aminoacyl-tRNA synthetase</keyword>
<dbReference type="GO" id="GO:0004814">
    <property type="term" value="F:arginine-tRNA ligase activity"/>
    <property type="evidence" value="ECO:0007669"/>
    <property type="project" value="InterPro"/>
</dbReference>
<evidence type="ECO:0000313" key="12">
    <source>
        <dbReference type="EMBL" id="OCC15504.1"/>
    </source>
</evidence>
<dbReference type="PATRIC" id="fig|1156395.6.peg.1263"/>
<dbReference type="Pfam" id="PF05746">
    <property type="entry name" value="DALR_1"/>
    <property type="match status" value="1"/>
</dbReference>
<dbReference type="InterPro" id="IPR006194">
    <property type="entry name" value="Gly-tRNA-synth_heterodimer"/>
</dbReference>
<evidence type="ECO:0000256" key="8">
    <source>
        <dbReference type="ARBA" id="ARBA00023146"/>
    </source>
</evidence>
<dbReference type="GO" id="GO:0005524">
    <property type="term" value="F:ATP binding"/>
    <property type="evidence" value="ECO:0007669"/>
    <property type="project" value="UniProtKB-UniRule"/>
</dbReference>
<keyword evidence="4 10" id="KW-0436">Ligase</keyword>
<keyword evidence="6 10" id="KW-0067">ATP-binding</keyword>
<dbReference type="STRING" id="1156395.DBT_1251"/>
<evidence type="ECO:0000256" key="9">
    <source>
        <dbReference type="ARBA" id="ARBA00047937"/>
    </source>
</evidence>
<dbReference type="AlphaFoldDB" id="A0A1B9F6M8"/>
<dbReference type="Pfam" id="PF02092">
    <property type="entry name" value="tRNA_synt_2f"/>
    <property type="match status" value="1"/>
</dbReference>
<name>A0A1B9F6M8_9BACT</name>
<dbReference type="GO" id="GO:0006426">
    <property type="term" value="P:glycyl-tRNA aminoacylation"/>
    <property type="evidence" value="ECO:0007669"/>
    <property type="project" value="UniProtKB-UniRule"/>
</dbReference>
<organism evidence="12 13">
    <name type="scientific">Dissulfuribacter thermophilus</name>
    <dbReference type="NCBI Taxonomy" id="1156395"/>
    <lineage>
        <taxon>Bacteria</taxon>
        <taxon>Pseudomonadati</taxon>
        <taxon>Thermodesulfobacteriota</taxon>
        <taxon>Dissulfuribacteria</taxon>
        <taxon>Dissulfuribacterales</taxon>
        <taxon>Dissulfuribacteraceae</taxon>
        <taxon>Dissulfuribacter</taxon>
    </lineage>
</organism>
<dbReference type="PANTHER" id="PTHR30075">
    <property type="entry name" value="GLYCYL-TRNA SYNTHETASE"/>
    <property type="match status" value="1"/>
</dbReference>
<keyword evidence="7 10" id="KW-0648">Protein biosynthesis</keyword>
<dbReference type="SUPFAM" id="SSF109604">
    <property type="entry name" value="HD-domain/PDEase-like"/>
    <property type="match status" value="1"/>
</dbReference>
<dbReference type="PROSITE" id="PS50861">
    <property type="entry name" value="AA_TRNA_LIGASE_II_GLYAB"/>
    <property type="match status" value="1"/>
</dbReference>
<dbReference type="InterPro" id="IPR008909">
    <property type="entry name" value="DALR_anticod-bd"/>
</dbReference>
<dbReference type="Proteomes" id="UP000093080">
    <property type="component" value="Unassembled WGS sequence"/>
</dbReference>
<dbReference type="PRINTS" id="PR01045">
    <property type="entry name" value="TRNASYNTHGB"/>
</dbReference>
<dbReference type="GO" id="GO:0005829">
    <property type="term" value="C:cytosol"/>
    <property type="evidence" value="ECO:0007669"/>
    <property type="project" value="TreeGrafter"/>
</dbReference>
<comment type="subcellular location">
    <subcellularLocation>
        <location evidence="1 10">Cytoplasm</location>
    </subcellularLocation>
</comment>